<evidence type="ECO:0000256" key="1">
    <source>
        <dbReference type="ARBA" id="ARBA00007310"/>
    </source>
</evidence>
<evidence type="ECO:0000256" key="8">
    <source>
        <dbReference type="RuleBase" id="RU000394"/>
    </source>
</evidence>
<dbReference type="GO" id="GO:0005524">
    <property type="term" value="F:ATP binding"/>
    <property type="evidence" value="ECO:0007669"/>
    <property type="project" value="UniProtKB-UniRule"/>
</dbReference>
<dbReference type="InterPro" id="IPR021881">
    <property type="entry name" value="NACK_C"/>
</dbReference>
<reference evidence="12" key="1">
    <citation type="submission" date="2022-11" db="EMBL/GenBank/DDBJ databases">
        <authorList>
            <person name="Hyden B.L."/>
            <person name="Feng K."/>
            <person name="Yates T."/>
            <person name="Jawdy S."/>
            <person name="Smart L.B."/>
            <person name="Muchero W."/>
        </authorList>
    </citation>
    <scope>NUCLEOTIDE SEQUENCE</scope>
    <source>
        <tissue evidence="12">Shoot tip</tissue>
    </source>
</reference>
<evidence type="ECO:0000256" key="6">
    <source>
        <dbReference type="ARBA" id="ARBA00023175"/>
    </source>
</evidence>
<feature type="compositionally biased region" description="Polar residues" evidence="10">
    <location>
        <begin position="599"/>
        <end position="609"/>
    </location>
</feature>
<dbReference type="SUPFAM" id="SSF52540">
    <property type="entry name" value="P-loop containing nucleoside triphosphate hydrolases"/>
    <property type="match status" value="1"/>
</dbReference>
<comment type="caution">
    <text evidence="12">The sequence shown here is derived from an EMBL/GenBank/DDBJ whole genome shotgun (WGS) entry which is preliminary data.</text>
</comment>
<dbReference type="GO" id="GO:0005874">
    <property type="term" value="C:microtubule"/>
    <property type="evidence" value="ECO:0007669"/>
    <property type="project" value="UniProtKB-KW"/>
</dbReference>
<keyword evidence="5 9" id="KW-0175">Coiled coil</keyword>
<dbReference type="SMART" id="SM00129">
    <property type="entry name" value="KISc"/>
    <property type="match status" value="1"/>
</dbReference>
<proteinExistence type="inferred from homology"/>
<evidence type="ECO:0000259" key="11">
    <source>
        <dbReference type="PROSITE" id="PS50067"/>
    </source>
</evidence>
<evidence type="ECO:0000256" key="10">
    <source>
        <dbReference type="SAM" id="MobiDB-lite"/>
    </source>
</evidence>
<feature type="region of interest" description="Disordered" evidence="10">
    <location>
        <begin position="597"/>
        <end position="674"/>
    </location>
</feature>
<keyword evidence="2 8" id="KW-0493">Microtubule</keyword>
<keyword evidence="3 7" id="KW-0547">Nucleotide-binding</keyword>
<dbReference type="PANTHER" id="PTHR47968">
    <property type="entry name" value="CENTROMERE PROTEIN E"/>
    <property type="match status" value="1"/>
</dbReference>
<dbReference type="PROSITE" id="PS00411">
    <property type="entry name" value="KINESIN_MOTOR_1"/>
    <property type="match status" value="1"/>
</dbReference>
<dbReference type="FunFam" id="3.40.850.10:FF:000016">
    <property type="entry name" value="Kinesin-like protein"/>
    <property type="match status" value="1"/>
</dbReference>
<dbReference type="OrthoDB" id="3176171at2759"/>
<feature type="coiled-coil region" evidence="9">
    <location>
        <begin position="361"/>
        <end position="429"/>
    </location>
</feature>
<dbReference type="InterPro" id="IPR001752">
    <property type="entry name" value="Kinesin_motor_dom"/>
</dbReference>
<evidence type="ECO:0000313" key="12">
    <source>
        <dbReference type="EMBL" id="KAJ6676985.1"/>
    </source>
</evidence>
<feature type="binding site" evidence="7">
    <location>
        <begin position="116"/>
        <end position="123"/>
    </location>
    <ligand>
        <name>ATP</name>
        <dbReference type="ChEBI" id="CHEBI:30616"/>
    </ligand>
</feature>
<dbReference type="PANTHER" id="PTHR47968:SF23">
    <property type="entry name" value="KINESIN-LIKE PROTEIN KIN-7A"/>
    <property type="match status" value="1"/>
</dbReference>
<protein>
    <recommendedName>
        <fullName evidence="8">Kinesin-like protein</fullName>
    </recommendedName>
</protein>
<sequence>MTLRTPGTPSSKIDRTPATTPGGAKAKEEKIVVTVRLRPLNKKEQLAKDQVAWDCVDDHTIVFKPPSQERASQPASFVFDKVFDPSSITEAVYEDGVKNVALSALMGINATIFAYGQTSSGKTYTMRGITEKAVNDIYKHIINTPERDFTIRISGLEIYNENVRDLLNSESGRNLKLLDDPEKGTVVEKLVEETASNDQHLRRLINICEAQRQVGETALNDTSSRSHQIIRLSIESTLRENSDCVRSFVASLNFVDLAGSERASQTHADGARLREGCHINLSLMTLTTVIRKLSVGKRSGHIPYRDSKLTRILQHSLGGNARTAIICTLSPALSHVEQSRNTLYFATRAKEVTNNAHVNMVVSDKQLVKHLQKEVARLEAELRTPDPSREKDMKIKQMEMEMEELKRQRDLAQIEVDELRRKLEEDSRQACSTMEPPCPSVKKCLSYSDASLPNLEGKEQSRCDRTRKTMLRQSMRQSSTAPFTLMHEIRKLEHLQEQLGEEANRALEVLQKEVACHRLGNQDAAETIAKLQAEIKEMRTIQPVPKEVEAGSVVAPNKSVSANLKDEITRLHSQGSTIADLEEQLENVQKSIDKLVMSLPNNNPQSNCEVTPKAKNPQKKKKHTSFGFKDPYNDDVVASDTLPESEKETHKKNEEEGGDVSSKEGTPVYRRSSSVNMKKMQKMFQNAAEENVRNIRAYVTELKERVAKLQYQKQLLVCQVLELEANEAAGYNIEEEEVENINEQEEPQVSWHVTFMEQRQLIIELWDVCYVSIIHRTQFYLLFSGDPADQIYMEVELRRLTWLQQHLAELGNASPAHFGDESTISLSSSIRALKREKEFLAKRLASRLTTEERDALYIKWNVPLDGKQRRLQFVNKLWTDRHDAKHIQESADIVAKLVGFCEGGNMSKEMFELNFALPTDKRPWIMGWNPISNFLHL</sequence>
<gene>
    <name evidence="12" type="ORF">OIU85_010193</name>
</gene>
<dbReference type="CDD" id="cd01374">
    <property type="entry name" value="KISc_CENP_E"/>
    <property type="match status" value="1"/>
</dbReference>
<reference evidence="12" key="2">
    <citation type="journal article" date="2023" name="Int. J. Mol. Sci.">
        <title>De Novo Assembly and Annotation of 11 Diverse Shrub Willow (Salix) Genomes Reveals Novel Gene Organization in Sex-Linked Regions.</title>
        <authorList>
            <person name="Hyden B."/>
            <person name="Feng K."/>
            <person name="Yates T.B."/>
            <person name="Jawdy S."/>
            <person name="Cereghino C."/>
            <person name="Smart L.B."/>
            <person name="Muchero W."/>
        </authorList>
    </citation>
    <scope>NUCLEOTIDE SEQUENCE [LARGE SCALE GENOMIC DNA]</scope>
    <source>
        <tissue evidence="12">Shoot tip</tissue>
    </source>
</reference>
<dbReference type="InterPro" id="IPR027417">
    <property type="entry name" value="P-loop_NTPase"/>
</dbReference>
<dbReference type="PROSITE" id="PS50067">
    <property type="entry name" value="KINESIN_MOTOR_2"/>
    <property type="match status" value="1"/>
</dbReference>
<feature type="compositionally biased region" description="Basic and acidic residues" evidence="10">
    <location>
        <begin position="644"/>
        <end position="655"/>
    </location>
</feature>
<dbReference type="InterPro" id="IPR019821">
    <property type="entry name" value="Kinesin_motor_CS"/>
</dbReference>
<feature type="compositionally biased region" description="Polar residues" evidence="10">
    <location>
        <begin position="1"/>
        <end position="11"/>
    </location>
</feature>
<comment type="similarity">
    <text evidence="1">Belongs to the TRAFAC class myosin-kinesin ATPase superfamily. Kinesin family. KIN-7 subfamily.</text>
</comment>
<keyword evidence="13" id="KW-1185">Reference proteome</keyword>
<dbReference type="Gene3D" id="3.40.850.10">
    <property type="entry name" value="Kinesin motor domain"/>
    <property type="match status" value="1"/>
</dbReference>
<dbReference type="GO" id="GO:0007018">
    <property type="term" value="P:microtubule-based movement"/>
    <property type="evidence" value="ECO:0007669"/>
    <property type="project" value="InterPro"/>
</dbReference>
<feature type="region of interest" description="Disordered" evidence="10">
    <location>
        <begin position="1"/>
        <end position="27"/>
    </location>
</feature>
<evidence type="ECO:0000256" key="5">
    <source>
        <dbReference type="ARBA" id="ARBA00023054"/>
    </source>
</evidence>
<feature type="domain" description="Kinesin motor" evidence="11">
    <location>
        <begin position="30"/>
        <end position="352"/>
    </location>
</feature>
<feature type="coiled-coil region" evidence="9">
    <location>
        <begin position="492"/>
        <end position="541"/>
    </location>
</feature>
<evidence type="ECO:0000256" key="4">
    <source>
        <dbReference type="ARBA" id="ARBA00022840"/>
    </source>
</evidence>
<dbReference type="AlphaFoldDB" id="A0A9Q0SHH1"/>
<evidence type="ECO:0000256" key="9">
    <source>
        <dbReference type="SAM" id="Coils"/>
    </source>
</evidence>
<dbReference type="GO" id="GO:0008017">
    <property type="term" value="F:microtubule binding"/>
    <property type="evidence" value="ECO:0007669"/>
    <property type="project" value="InterPro"/>
</dbReference>
<dbReference type="GO" id="GO:0003777">
    <property type="term" value="F:microtubule motor activity"/>
    <property type="evidence" value="ECO:0007669"/>
    <property type="project" value="InterPro"/>
</dbReference>
<evidence type="ECO:0000256" key="7">
    <source>
        <dbReference type="PROSITE-ProRule" id="PRU00283"/>
    </source>
</evidence>
<dbReference type="Pfam" id="PF11995">
    <property type="entry name" value="DUF3490"/>
    <property type="match status" value="1"/>
</dbReference>
<accession>A0A9Q0SHH1</accession>
<dbReference type="InterPro" id="IPR027640">
    <property type="entry name" value="Kinesin-like_fam"/>
</dbReference>
<evidence type="ECO:0000313" key="13">
    <source>
        <dbReference type="Proteomes" id="UP001151529"/>
    </source>
</evidence>
<dbReference type="InterPro" id="IPR036961">
    <property type="entry name" value="Kinesin_motor_dom_sf"/>
</dbReference>
<keyword evidence="6 7" id="KW-0505">Motor protein</keyword>
<name>A0A9Q0SHH1_SALVM</name>
<evidence type="ECO:0000256" key="2">
    <source>
        <dbReference type="ARBA" id="ARBA00022701"/>
    </source>
</evidence>
<evidence type="ECO:0000256" key="3">
    <source>
        <dbReference type="ARBA" id="ARBA00022741"/>
    </source>
</evidence>
<keyword evidence="4 7" id="KW-0067">ATP-binding</keyword>
<dbReference type="Proteomes" id="UP001151529">
    <property type="component" value="Chromosome 15Z"/>
</dbReference>
<organism evidence="12 13">
    <name type="scientific">Salix viminalis</name>
    <name type="common">Common osier</name>
    <name type="synonym">Basket willow</name>
    <dbReference type="NCBI Taxonomy" id="40686"/>
    <lineage>
        <taxon>Eukaryota</taxon>
        <taxon>Viridiplantae</taxon>
        <taxon>Streptophyta</taxon>
        <taxon>Embryophyta</taxon>
        <taxon>Tracheophyta</taxon>
        <taxon>Spermatophyta</taxon>
        <taxon>Magnoliopsida</taxon>
        <taxon>eudicotyledons</taxon>
        <taxon>Gunneridae</taxon>
        <taxon>Pentapetalae</taxon>
        <taxon>rosids</taxon>
        <taxon>fabids</taxon>
        <taxon>Malpighiales</taxon>
        <taxon>Salicaceae</taxon>
        <taxon>Saliceae</taxon>
        <taxon>Salix</taxon>
    </lineage>
</organism>
<dbReference type="PRINTS" id="PR00380">
    <property type="entry name" value="KINESINHEAVY"/>
</dbReference>
<dbReference type="EMBL" id="JAPFFL010000015">
    <property type="protein sequence ID" value="KAJ6676985.1"/>
    <property type="molecule type" value="Genomic_DNA"/>
</dbReference>
<dbReference type="Pfam" id="PF00225">
    <property type="entry name" value="Kinesin"/>
    <property type="match status" value="1"/>
</dbReference>